<evidence type="ECO:0000313" key="2">
    <source>
        <dbReference type="EMBL" id="CDZ79210.1"/>
    </source>
</evidence>
<proteinExistence type="predicted"/>
<evidence type="ECO:0000256" key="1">
    <source>
        <dbReference type="SAM" id="SignalP"/>
    </source>
</evidence>
<dbReference type="eggNOG" id="ENOG5033SX6">
    <property type="taxonomic scope" value="Bacteria"/>
</dbReference>
<evidence type="ECO:0000313" key="3">
    <source>
        <dbReference type="Proteomes" id="UP000044071"/>
    </source>
</evidence>
<protein>
    <submittedName>
        <fullName evidence="2">Uncharacterized protein</fullName>
    </submittedName>
</protein>
<feature type="signal peptide" evidence="1">
    <location>
        <begin position="1"/>
        <end position="23"/>
    </location>
</feature>
<accession>A0A078KXQ8</accession>
<name>A0A078KXQ8_9GAMM</name>
<keyword evidence="1" id="KW-0732">Signal</keyword>
<feature type="chain" id="PRO_5006539818" evidence="1">
    <location>
        <begin position="24"/>
        <end position="717"/>
    </location>
</feature>
<dbReference type="AlphaFoldDB" id="A0A078KXQ8"/>
<dbReference type="RefSeq" id="WP_044012387.1">
    <property type="nucleotide sequence ID" value="NZ_CCVW01000004.1"/>
</dbReference>
<dbReference type="OrthoDB" id="5631289at2"/>
<dbReference type="EMBL" id="CCSB01000004">
    <property type="protein sequence ID" value="CDZ79210.1"/>
    <property type="molecule type" value="Genomic_DNA"/>
</dbReference>
<keyword evidence="3" id="KW-1185">Reference proteome</keyword>
<organism evidence="2 3">
    <name type="scientific">Legionella massiliensis</name>
    <dbReference type="NCBI Taxonomy" id="1034943"/>
    <lineage>
        <taxon>Bacteria</taxon>
        <taxon>Pseudomonadati</taxon>
        <taxon>Pseudomonadota</taxon>
        <taxon>Gammaproteobacteria</taxon>
        <taxon>Legionellales</taxon>
        <taxon>Legionellaceae</taxon>
        <taxon>Legionella</taxon>
    </lineage>
</organism>
<gene>
    <name evidence="2" type="ORF">BN59_03528</name>
</gene>
<sequence length="717" mass="78614">MSNRRVLFTASALLLSATTFSLAEPPKDDQSINQLVRFLVSDKMLTLNDQNRLIPLSFYVGTTEDVAAYFGDFICSADNSCTVVDAIYTPFAILGRGLPPMDGTELEWLEAQDQIERTNIKYGTDIYHGATWQIALALAAKNGFLEQDRAKMLVANQLENITEPRNRAFGHSFLYSGLLPILDPKLAFSFRWLATSFYNKDPFFQGRFQDFISRDFVLSTASQADPRHLSSTFYSFVTTWSDQKPLIGKNAWAQLIGPLQAEYLLNNGKISADSPALVNAMNSLTAFSLMQSGIGAFYFTPSGTEGVQTLISPSDISIEDNFAVLAGLQILKHILQNTQQTAEVTQALARIKVMLQGGRTLNGFKTLGLLSFLYNGAFDTQNQIFFTNGTALIPSSINDWLPSTASRNSFSAVTTNLWALSALGVETIDSWFGKGTALKIWQSVRDNGGYFNNGQLWGMGYSLNNNVGSQPEAIMTSAGTAAAINALNSLIDFYADSSDSADFQADLASMQLNINNLRNDLYLDANFADATPREFFTIVPPDMGQAYLYASKRFPIPLDWNANTLASINGNAWVLMNNFSFNPFQYQGKLAGENYPVPTKVNILDSNVELPGGALPQTVVVHFTAGNLGSIRRLIVRYNMDGSQTNWIISAISDQREGFATIPQGAKAIAISFVNNDFANACEINPASDICIDNDCLNVKTISTHWSSNGQGSCDLN</sequence>
<reference evidence="2 3" key="1">
    <citation type="submission" date="2014-06" db="EMBL/GenBank/DDBJ databases">
        <authorList>
            <person name="Urmite Genomes Urmite Genomes"/>
        </authorList>
    </citation>
    <scope>NUCLEOTIDE SEQUENCE [LARGE SCALE GENOMIC DNA]</scope>
</reference>
<dbReference type="Proteomes" id="UP000044071">
    <property type="component" value="Unassembled WGS sequence"/>
</dbReference>